<dbReference type="AlphaFoldDB" id="A0A238D548"/>
<evidence type="ECO:0000256" key="5">
    <source>
        <dbReference type="ARBA" id="ARBA00022676"/>
    </source>
</evidence>
<dbReference type="SUPFAM" id="SSF53756">
    <property type="entry name" value="UDP-Glycosyltransferase/glycogen phosphorylase"/>
    <property type="match status" value="1"/>
</dbReference>
<dbReference type="RefSeq" id="WP_094160802.1">
    <property type="nucleotide sequence ID" value="NZ_LT592171.1"/>
</dbReference>
<evidence type="ECO:0000256" key="4">
    <source>
        <dbReference type="ARBA" id="ARBA00022519"/>
    </source>
</evidence>
<comment type="catalytic activity">
    <reaction evidence="13">
        <text>an alpha-Kdo-(2-&gt;4)-alpha-Kdo-(2-&gt;6)-lipid A + ADP-L-glycero-beta-D-manno-heptose = an L-alpha-D-Hep-(1-&gt;5)-[alpha-Kdo-(2-&gt;4)]-alpha-Kdo-(2-&gt;6)-lipid A + ADP + H(+)</text>
        <dbReference type="Rhea" id="RHEA:74067"/>
        <dbReference type="ChEBI" id="CHEBI:15378"/>
        <dbReference type="ChEBI" id="CHEBI:61506"/>
        <dbReference type="ChEBI" id="CHEBI:176431"/>
        <dbReference type="ChEBI" id="CHEBI:193068"/>
        <dbReference type="ChEBI" id="CHEBI:456216"/>
        <dbReference type="EC" id="2.4.99.23"/>
    </reaction>
</comment>
<keyword evidence="7" id="KW-0448">Lipopolysaccharide biosynthesis</keyword>
<comment type="subcellular location">
    <subcellularLocation>
        <location evidence="1">Cell inner membrane</location>
        <topology evidence="1">Peripheral membrane protein</topology>
        <orientation evidence="1">Cytoplasmic side</orientation>
    </subcellularLocation>
</comment>
<keyword evidence="15" id="KW-1185">Reference proteome</keyword>
<dbReference type="EC" id="2.4.99.23" evidence="10"/>
<keyword evidence="5" id="KW-0328">Glycosyltransferase</keyword>
<dbReference type="GO" id="GO:0005829">
    <property type="term" value="C:cytosol"/>
    <property type="evidence" value="ECO:0007669"/>
    <property type="project" value="TreeGrafter"/>
</dbReference>
<evidence type="ECO:0000256" key="13">
    <source>
        <dbReference type="ARBA" id="ARBA00049201"/>
    </source>
</evidence>
<evidence type="ECO:0000256" key="9">
    <source>
        <dbReference type="ARBA" id="ARBA00043995"/>
    </source>
</evidence>
<evidence type="ECO:0000256" key="1">
    <source>
        <dbReference type="ARBA" id="ARBA00004515"/>
    </source>
</evidence>
<dbReference type="CDD" id="cd03789">
    <property type="entry name" value="GT9_LPS_heptosyltransferase"/>
    <property type="match status" value="1"/>
</dbReference>
<proteinExistence type="inferred from homology"/>
<dbReference type="GO" id="GO:0008713">
    <property type="term" value="F:ADP-heptose-lipopolysaccharide heptosyltransferase activity"/>
    <property type="evidence" value="ECO:0007669"/>
    <property type="project" value="TreeGrafter"/>
</dbReference>
<evidence type="ECO:0000256" key="12">
    <source>
        <dbReference type="ARBA" id="ARBA00044330"/>
    </source>
</evidence>
<dbReference type="Pfam" id="PF01075">
    <property type="entry name" value="Glyco_transf_9"/>
    <property type="match status" value="1"/>
</dbReference>
<accession>A0A238D548</accession>
<keyword evidence="4" id="KW-0997">Cell inner membrane</keyword>
<gene>
    <name evidence="14" type="ORF">THIARS_70068</name>
</gene>
<dbReference type="Proteomes" id="UP000214566">
    <property type="component" value="Unassembled WGS sequence"/>
</dbReference>
<evidence type="ECO:0000256" key="7">
    <source>
        <dbReference type="ARBA" id="ARBA00022985"/>
    </source>
</evidence>
<dbReference type="NCBIfam" id="TIGR02193">
    <property type="entry name" value="heptsyl_trn_I"/>
    <property type="match status" value="1"/>
</dbReference>
<evidence type="ECO:0000256" key="6">
    <source>
        <dbReference type="ARBA" id="ARBA00022679"/>
    </source>
</evidence>
<dbReference type="GO" id="GO:0009244">
    <property type="term" value="P:lipopolysaccharide core region biosynthetic process"/>
    <property type="evidence" value="ECO:0007669"/>
    <property type="project" value="InterPro"/>
</dbReference>
<dbReference type="EMBL" id="FLMQ01000056">
    <property type="protein sequence ID" value="SBP88448.1"/>
    <property type="molecule type" value="Genomic_DNA"/>
</dbReference>
<evidence type="ECO:0000256" key="11">
    <source>
        <dbReference type="ARBA" id="ARBA00044190"/>
    </source>
</evidence>
<evidence type="ECO:0000313" key="14">
    <source>
        <dbReference type="EMBL" id="SBP88448.1"/>
    </source>
</evidence>
<comment type="similarity">
    <text evidence="9">Belongs to the glycosyltransferase 9 family.</text>
</comment>
<organism evidence="14 15">
    <name type="scientific">Thiomonas delicata</name>
    <name type="common">Thiomonas cuprina</name>
    <dbReference type="NCBI Taxonomy" id="364030"/>
    <lineage>
        <taxon>Bacteria</taxon>
        <taxon>Pseudomonadati</taxon>
        <taxon>Pseudomonadota</taxon>
        <taxon>Betaproteobacteria</taxon>
        <taxon>Burkholderiales</taxon>
        <taxon>Thiomonas</taxon>
    </lineage>
</organism>
<evidence type="ECO:0000256" key="10">
    <source>
        <dbReference type="ARBA" id="ARBA00044041"/>
    </source>
</evidence>
<comment type="pathway">
    <text evidence="2">Bacterial outer membrane biogenesis; LPS core biosynthesis.</text>
</comment>
<dbReference type="PANTHER" id="PTHR30160">
    <property type="entry name" value="TETRAACYLDISACCHARIDE 4'-KINASE-RELATED"/>
    <property type="match status" value="1"/>
</dbReference>
<evidence type="ECO:0000256" key="8">
    <source>
        <dbReference type="ARBA" id="ARBA00023136"/>
    </source>
</evidence>
<dbReference type="OrthoDB" id="9767552at2"/>
<keyword evidence="3" id="KW-1003">Cell membrane</keyword>
<name>A0A238D548_THIDL</name>
<dbReference type="PANTHER" id="PTHR30160:SF19">
    <property type="entry name" value="LIPOPOLYSACCHARIDE HEPTOSYLTRANSFERASE 1"/>
    <property type="match status" value="1"/>
</dbReference>
<dbReference type="InterPro" id="IPR051199">
    <property type="entry name" value="LPS_LOS_Heptosyltrfase"/>
</dbReference>
<keyword evidence="8" id="KW-0472">Membrane</keyword>
<evidence type="ECO:0000256" key="2">
    <source>
        <dbReference type="ARBA" id="ARBA00004713"/>
    </source>
</evidence>
<reference evidence="14 15" key="1">
    <citation type="submission" date="2016-06" db="EMBL/GenBank/DDBJ databases">
        <authorList>
            <person name="Kjaerup R.B."/>
            <person name="Dalgaard T.S."/>
            <person name="Juul-Madsen H.R."/>
        </authorList>
    </citation>
    <scope>NUCLEOTIDE SEQUENCE [LARGE SCALE GENOMIC DNA]</scope>
    <source>
        <strain evidence="14 15">DSM 16361</strain>
    </source>
</reference>
<dbReference type="InterPro" id="IPR011908">
    <property type="entry name" value="LipoPS_heptosylTferase-I"/>
</dbReference>
<evidence type="ECO:0000256" key="3">
    <source>
        <dbReference type="ARBA" id="ARBA00022475"/>
    </source>
</evidence>
<evidence type="ECO:0000313" key="15">
    <source>
        <dbReference type="Proteomes" id="UP000214566"/>
    </source>
</evidence>
<protein>
    <recommendedName>
        <fullName evidence="11">Lipopolysaccharide heptosyltransferase 1</fullName>
        <ecNumber evidence="10">2.4.99.23</ecNumber>
    </recommendedName>
    <alternativeName>
        <fullName evidence="12">ADP-heptose:lipopolysaccharide heptosyltransferase I</fullName>
    </alternativeName>
</protein>
<dbReference type="GO" id="GO:0005886">
    <property type="term" value="C:plasma membrane"/>
    <property type="evidence" value="ECO:0007669"/>
    <property type="project" value="UniProtKB-SubCell"/>
</dbReference>
<sequence>MTRTQLPRLPLRWGQAGLPQAPRSLLLVQISAMGDQVQTLPAVSDIAARWPGIAIDWAVDARFADIPRLHPAVRRVFALPLKAVQNAPANAGAWRELLAQFRALRAQTYDLVWDPHSVLKSAIVARLAKSPLRVGYSAPDCGGEPLAARAYHLHFSRPPGIHGTEGRRLFARAVLDTDTSRPADYAIRHAFSASSPERPAYAVLAHGASKPEKLWPVEHWRALGERLIAQDLQLVLPWGNAAERDRAERLIAAWPAGRARLADRGSVTDMAHLLAGAALVVGVDTGFSHLAAALRRPLVMLFTSTGAELFTPEDPAISRTLGGNGVVPRPDAAWLAAQQALAAAGMRGPDVPAFSSTPARICERPGSAP</sequence>
<keyword evidence="6 14" id="KW-0808">Transferase</keyword>
<dbReference type="InterPro" id="IPR002201">
    <property type="entry name" value="Glyco_trans_9"/>
</dbReference>
<dbReference type="Gene3D" id="3.40.50.2000">
    <property type="entry name" value="Glycogen Phosphorylase B"/>
    <property type="match status" value="2"/>
</dbReference>